<evidence type="ECO:0000313" key="3">
    <source>
        <dbReference type="WBParaSite" id="BTMF_0001300901-mRNA-1"/>
    </source>
</evidence>
<dbReference type="STRING" id="42155.A0A0R3QZ35"/>
<organism evidence="3">
    <name type="scientific">Brugia timori</name>
    <dbReference type="NCBI Taxonomy" id="42155"/>
    <lineage>
        <taxon>Eukaryota</taxon>
        <taxon>Metazoa</taxon>
        <taxon>Ecdysozoa</taxon>
        <taxon>Nematoda</taxon>
        <taxon>Chromadorea</taxon>
        <taxon>Rhabditida</taxon>
        <taxon>Spirurina</taxon>
        <taxon>Spiruromorpha</taxon>
        <taxon>Filarioidea</taxon>
        <taxon>Onchocercidae</taxon>
        <taxon>Brugia</taxon>
    </lineage>
</organism>
<evidence type="ECO:0000313" key="2">
    <source>
        <dbReference type="Proteomes" id="UP000280834"/>
    </source>
</evidence>
<gene>
    <name evidence="1" type="ORF">BTMF_LOCUS11021</name>
</gene>
<name>A0A0R3QZ35_9BILA</name>
<evidence type="ECO:0000313" key="1">
    <source>
        <dbReference type="EMBL" id="VDO37602.1"/>
    </source>
</evidence>
<dbReference type="AlphaFoldDB" id="A0A0R3QZ35"/>
<keyword evidence="2" id="KW-1185">Reference proteome</keyword>
<dbReference type="WBParaSite" id="BTMF_0001300901-mRNA-1">
    <property type="protein sequence ID" value="BTMF_0001300901-mRNA-1"/>
    <property type="gene ID" value="BTMF_0001300901"/>
</dbReference>
<proteinExistence type="predicted"/>
<dbReference type="EMBL" id="UZAG01017986">
    <property type="protein sequence ID" value="VDO37602.1"/>
    <property type="molecule type" value="Genomic_DNA"/>
</dbReference>
<reference evidence="3" key="1">
    <citation type="submission" date="2017-02" db="UniProtKB">
        <authorList>
            <consortium name="WormBaseParasite"/>
        </authorList>
    </citation>
    <scope>IDENTIFICATION</scope>
</reference>
<protein>
    <submittedName>
        <fullName evidence="3">Auxin response factor 19</fullName>
    </submittedName>
</protein>
<accession>A0A0R3QZ35</accession>
<sequence>PSQGYSHINGAASSYFPSSFAPNNGNVTPQPREYGMYQQGIRAVCSPEKMENEMWNRQIPAVSADFNNTFPNQKVQYHPVMAQW</sequence>
<dbReference type="Proteomes" id="UP000280834">
    <property type="component" value="Unassembled WGS sequence"/>
</dbReference>
<reference evidence="1 2" key="2">
    <citation type="submission" date="2018-11" db="EMBL/GenBank/DDBJ databases">
        <authorList>
            <consortium name="Pathogen Informatics"/>
        </authorList>
    </citation>
    <scope>NUCLEOTIDE SEQUENCE [LARGE SCALE GENOMIC DNA]</scope>
</reference>